<dbReference type="VEuPathDB" id="FungiDB:CCM_07818"/>
<evidence type="ECO:0000256" key="1">
    <source>
        <dbReference type="SAM" id="MobiDB-lite"/>
    </source>
</evidence>
<dbReference type="eggNOG" id="ENOG502RP9B">
    <property type="taxonomic scope" value="Eukaryota"/>
</dbReference>
<evidence type="ECO:0000313" key="2">
    <source>
        <dbReference type="EMBL" id="EGX89566.1"/>
    </source>
</evidence>
<dbReference type="OMA" id="GHLVWED"/>
<protein>
    <submittedName>
        <fullName evidence="2">Uncharacterized protein</fullName>
    </submittedName>
</protein>
<dbReference type="STRING" id="983644.G3JNV6"/>
<dbReference type="RefSeq" id="XP_006673021.1">
    <property type="nucleotide sequence ID" value="XM_006672958.1"/>
</dbReference>
<organism evidence="2 3">
    <name type="scientific">Cordyceps militaris (strain CM01)</name>
    <name type="common">Caterpillar fungus</name>
    <dbReference type="NCBI Taxonomy" id="983644"/>
    <lineage>
        <taxon>Eukaryota</taxon>
        <taxon>Fungi</taxon>
        <taxon>Dikarya</taxon>
        <taxon>Ascomycota</taxon>
        <taxon>Pezizomycotina</taxon>
        <taxon>Sordariomycetes</taxon>
        <taxon>Hypocreomycetidae</taxon>
        <taxon>Hypocreales</taxon>
        <taxon>Cordycipitaceae</taxon>
        <taxon>Cordyceps</taxon>
    </lineage>
</organism>
<proteinExistence type="predicted"/>
<keyword evidence="3" id="KW-1185">Reference proteome</keyword>
<evidence type="ECO:0000313" key="3">
    <source>
        <dbReference type="Proteomes" id="UP000001610"/>
    </source>
</evidence>
<sequence>MARERAVPVSGGAVGAVAVHMNHEELGLGKRCFRPLGLLPSPDKEPRNTARPPPLPRPSRPLARNAMGGFDSVGSLLADIANLLVDGLRILGLADKRHWGPDEYELQRAMERALNDAKADFQELSPLLKSQSHYEHDRTFTSLEELRTLRGQFYMHIQNMRAWSRSGGPVNAVWVRDTKALQRQLHRAQRRAAQRVFHSAKETTQRCLGAFLLHRKQRAWVAARRAGAGASDHDCQRRQLDEVRECYAVGGFERLGDVDVAFVCDFCDGHVVWEDVERVPTARTGVEAGAGADAGGSLLPTATMPLHDAYGAALLGEWQATGVSRSAGEPKQVVYPPLAVASHMAPVRGDWMARLLCPLCEDAAVEPQDIEDEDEVWRPENRFDDLAALQEHLEWQHAPAAALPTKLPVSLPSTDKCVVM</sequence>
<name>G3JNV6_CORMM</name>
<dbReference type="HOGENOM" id="CLU_035068_0_0_1"/>
<dbReference type="Proteomes" id="UP000001610">
    <property type="component" value="Unassembled WGS sequence"/>
</dbReference>
<reference evidence="2 3" key="1">
    <citation type="journal article" date="2011" name="Genome Biol.">
        <title>Genome sequence of the insect pathogenic fungus Cordyceps militaris, a valued traditional Chinese medicine.</title>
        <authorList>
            <person name="Zheng P."/>
            <person name="Xia Y."/>
            <person name="Xiao G."/>
            <person name="Xiong C."/>
            <person name="Hu X."/>
            <person name="Zhang S."/>
            <person name="Zheng H."/>
            <person name="Huang Y."/>
            <person name="Zhou Y."/>
            <person name="Wang S."/>
            <person name="Zhao G.P."/>
            <person name="Liu X."/>
            <person name="St Leger R.J."/>
            <person name="Wang C."/>
        </authorList>
    </citation>
    <scope>NUCLEOTIDE SEQUENCE [LARGE SCALE GENOMIC DNA]</scope>
    <source>
        <strain evidence="2 3">CM01</strain>
    </source>
</reference>
<dbReference type="OrthoDB" id="5221663at2759"/>
<dbReference type="EMBL" id="JH126404">
    <property type="protein sequence ID" value="EGX89566.1"/>
    <property type="molecule type" value="Genomic_DNA"/>
</dbReference>
<dbReference type="AlphaFoldDB" id="G3JNV6"/>
<gene>
    <name evidence="2" type="ORF">CCM_07818</name>
</gene>
<accession>G3JNV6</accession>
<dbReference type="InParanoid" id="G3JNV6"/>
<feature type="region of interest" description="Disordered" evidence="1">
    <location>
        <begin position="37"/>
        <end position="63"/>
    </location>
</feature>
<dbReference type="GeneID" id="18169828"/>
<dbReference type="KEGG" id="cmt:CCM_07818"/>